<keyword evidence="1" id="KW-0175">Coiled coil</keyword>
<organism evidence="3 4">
    <name type="scientific">Hanseniaspora guilliermondii</name>
    <dbReference type="NCBI Taxonomy" id="56406"/>
    <lineage>
        <taxon>Eukaryota</taxon>
        <taxon>Fungi</taxon>
        <taxon>Dikarya</taxon>
        <taxon>Ascomycota</taxon>
        <taxon>Saccharomycotina</taxon>
        <taxon>Saccharomycetes</taxon>
        <taxon>Saccharomycodales</taxon>
        <taxon>Saccharomycodaceae</taxon>
        <taxon>Hanseniaspora</taxon>
    </lineage>
</organism>
<dbReference type="OrthoDB" id="5395343at2759"/>
<sequence>MNNALNHKPFFELQFYFEIIDMDIFQSSSICIPNKPKEISADLLKYFLKDESSSLNIINNLSSLQIKAFLKPITNSSKCLIIERHMFNPAKLILTEIEVEDYDIFLSFLRVHVFDLGHITENTNEFKRTENVNVLGFLDQVCKNTKDKLKLIDFEGYDETYAMKMGFFKDISATSKKKSRNYYLLRAEETDPKGFFINEYYGFLYGPCFPFKQSTTNHNGRLTRFIKVQVKQLLYKYCQHAIKNNVSEEAEKTKSTNNTILYKTIIENSAMSNIDIDNKYKTDNLTYKDKNSQIINEYEYQFDLNYQRSAFILKNWNILLLGNKKDQSGHVQEEEVIETLVNIFKIRELQLQIIIYLELLTFTNLDTNFSRFDEIYSKSEPRKKLGKLFGINSKQKPMTKKERQVDKDIDLCQKLNYLVNKLCVAESLIPKSMVIDAHEQEIQDDLNLNKQNFKLASKKKISSIPAKLIINWHLKNCLFNERSDESLIGFYTNCLVPVYKKKLPKCLKFLQPKFMGTSFDISLSAENKINKEVPYNIKDLRQEPNKNLKELLNSDVSLLQRQESSILSAQERVKLLEKRITSLDKKSIGNSKHKTTRVIKRSHSMLVSNELDPTENLLETPSKAKNQMIDINGEKFKRAKLRTNQVSFLRTGSSRTVSLLDKLAQTFNETGETPTSSVKNVQNEENDNSEQKIFMEDLFNRFSQKINNNVNESDSGSDMVIQATPQKIAEMIQSPMKSHIMSSGIKASVSKNKKSPLSGIVHSSGGKAADGTVSNDVIESPMIKSSLQYTAEHNILSSSPWKTPRIGAIEEELGPKVDNPESTDKVKRKLFSFDE</sequence>
<accession>A0A1L0FLJ8</accession>
<name>A0A1L0FLJ8_9ASCO</name>
<dbReference type="VEuPathDB" id="FungiDB:HGUI_02638"/>
<dbReference type="Proteomes" id="UP000183365">
    <property type="component" value="Unassembled WGS sequence"/>
</dbReference>
<dbReference type="PANTHER" id="PTHR28067:SF1">
    <property type="entry name" value="DNA REPLICATION REGULATOR SLD3"/>
    <property type="match status" value="1"/>
</dbReference>
<gene>
    <name evidence="3" type="ORF">HGUI_02638</name>
</gene>
<evidence type="ECO:0000256" key="1">
    <source>
        <dbReference type="SAM" id="Coils"/>
    </source>
</evidence>
<reference evidence="4" key="1">
    <citation type="submission" date="2016-11" db="EMBL/GenBank/DDBJ databases">
        <authorList>
            <person name="Guldener U."/>
        </authorList>
    </citation>
    <scope>NUCLEOTIDE SEQUENCE [LARGE SCALE GENOMIC DNA]</scope>
</reference>
<dbReference type="EMBL" id="FQNF01000050">
    <property type="protein sequence ID" value="SGZ40438.1"/>
    <property type="molecule type" value="Genomic_DNA"/>
</dbReference>
<dbReference type="GO" id="GO:0031261">
    <property type="term" value="C:DNA replication preinitiation complex"/>
    <property type="evidence" value="ECO:0007669"/>
    <property type="project" value="TreeGrafter"/>
</dbReference>
<evidence type="ECO:0000313" key="3">
    <source>
        <dbReference type="EMBL" id="SGZ40438.1"/>
    </source>
</evidence>
<evidence type="ECO:0000259" key="2">
    <source>
        <dbReference type="Pfam" id="PF08639"/>
    </source>
</evidence>
<dbReference type="InterPro" id="IPR042511">
    <property type="entry name" value="Sld3"/>
</dbReference>
<evidence type="ECO:0000313" key="4">
    <source>
        <dbReference type="Proteomes" id="UP000183365"/>
    </source>
</evidence>
<proteinExistence type="predicted"/>
<keyword evidence="4" id="KW-1185">Reference proteome</keyword>
<dbReference type="AlphaFoldDB" id="A0A1L0FLJ8"/>
<feature type="domain" description="DNA replication regulator Sld3 C-terminal" evidence="2">
    <location>
        <begin position="304"/>
        <end position="448"/>
    </location>
</feature>
<dbReference type="InterPro" id="IPR013948">
    <property type="entry name" value="DNA_replication_reg_Sld3_C"/>
</dbReference>
<dbReference type="GO" id="GO:0006270">
    <property type="term" value="P:DNA replication initiation"/>
    <property type="evidence" value="ECO:0007669"/>
    <property type="project" value="InterPro"/>
</dbReference>
<feature type="coiled-coil region" evidence="1">
    <location>
        <begin position="559"/>
        <end position="586"/>
    </location>
</feature>
<dbReference type="PANTHER" id="PTHR28067">
    <property type="entry name" value="DNA REPLICATION REGULATOR SLD3"/>
    <property type="match status" value="1"/>
</dbReference>
<protein>
    <recommendedName>
        <fullName evidence="2">DNA replication regulator Sld3 C-terminal domain-containing protein</fullName>
    </recommendedName>
</protein>
<dbReference type="Pfam" id="PF08639">
    <property type="entry name" value="Sld3_STD"/>
    <property type="match status" value="1"/>
</dbReference>
<dbReference type="Gene3D" id="1.20.58.2130">
    <property type="match status" value="1"/>
</dbReference>